<name>K9P8Z9_CYAGP</name>
<dbReference type="AlphaFoldDB" id="K9P8Z9"/>
<organism evidence="1 2">
    <name type="scientific">Cyanobium gracile (strain ATCC 27147 / PCC 6307)</name>
    <dbReference type="NCBI Taxonomy" id="292564"/>
    <lineage>
        <taxon>Bacteria</taxon>
        <taxon>Bacillati</taxon>
        <taxon>Cyanobacteriota</taxon>
        <taxon>Cyanophyceae</taxon>
        <taxon>Synechococcales</taxon>
        <taxon>Prochlorococcaceae</taxon>
        <taxon>Cyanobium</taxon>
    </lineage>
</organism>
<dbReference type="STRING" id="292564.Cyagr_2494"/>
<evidence type="ECO:0000313" key="2">
    <source>
        <dbReference type="Proteomes" id="UP000010388"/>
    </source>
</evidence>
<sequence length="90" mass="9757">MTCVSEMPRGETLDPSGIERVLEVAEPQERNEGGTWGVLALSSVQKLLGAKEGRLDRVDIRTVGTKGPLVVTFTGEGFTGTVLVMRLERK</sequence>
<reference evidence="2" key="1">
    <citation type="journal article" date="2013" name="Proc. Natl. Acad. Sci. U.S.A.">
        <title>Improving the coverage of the cyanobacterial phylum using diversity-driven genome sequencing.</title>
        <authorList>
            <person name="Shih P.M."/>
            <person name="Wu D."/>
            <person name="Latifi A."/>
            <person name="Axen S.D."/>
            <person name="Fewer D.P."/>
            <person name="Talla E."/>
            <person name="Calteau A."/>
            <person name="Cai F."/>
            <person name="Tandeau de Marsac N."/>
            <person name="Rippka R."/>
            <person name="Herdman M."/>
            <person name="Sivonen K."/>
            <person name="Coursin T."/>
            <person name="Laurent T."/>
            <person name="Goodwin L."/>
            <person name="Nolan M."/>
            <person name="Davenport K.W."/>
            <person name="Han C.S."/>
            <person name="Rubin E.M."/>
            <person name="Eisen J.A."/>
            <person name="Woyke T."/>
            <person name="Gugger M."/>
            <person name="Kerfeld C.A."/>
        </authorList>
    </citation>
    <scope>NUCLEOTIDE SEQUENCE [LARGE SCALE GENOMIC DNA]</scope>
    <source>
        <strain evidence="2">ATCC 27147 / PCC 6307</strain>
    </source>
</reference>
<dbReference type="HOGENOM" id="CLU_2435887_0_0_3"/>
<dbReference type="Proteomes" id="UP000010388">
    <property type="component" value="Chromosome"/>
</dbReference>
<accession>K9P8Z9</accession>
<dbReference type="EMBL" id="CP003495">
    <property type="protein sequence ID" value="AFY29600.1"/>
    <property type="molecule type" value="Genomic_DNA"/>
</dbReference>
<protein>
    <submittedName>
        <fullName evidence="1">Uncharacterized protein</fullName>
    </submittedName>
</protein>
<dbReference type="KEGG" id="cgc:Cyagr_2494"/>
<evidence type="ECO:0000313" key="1">
    <source>
        <dbReference type="EMBL" id="AFY29600.1"/>
    </source>
</evidence>
<proteinExistence type="predicted"/>
<gene>
    <name evidence="1" type="ordered locus">Cyagr_2494</name>
</gene>